<dbReference type="Proteomes" id="UP000071778">
    <property type="component" value="Chromosome"/>
</dbReference>
<keyword evidence="2" id="KW-1185">Reference proteome</keyword>
<dbReference type="EMBL" id="CP013235">
    <property type="protein sequence ID" value="AMP08912.1"/>
    <property type="molecule type" value="Genomic_DNA"/>
</dbReference>
<dbReference type="AlphaFoldDB" id="A0A127QH33"/>
<evidence type="ECO:0000313" key="1">
    <source>
        <dbReference type="EMBL" id="AMP08912.1"/>
    </source>
</evidence>
<accession>A0A127QH33</accession>
<proteinExistence type="predicted"/>
<evidence type="ECO:0000313" key="2">
    <source>
        <dbReference type="Proteomes" id="UP000071778"/>
    </source>
</evidence>
<protein>
    <submittedName>
        <fullName evidence="1">Uncharacterized protein</fullName>
    </submittedName>
</protein>
<sequence length="48" mass="5683">MWFFLMGSAIQNEICARIYAKTQAKWHWIGYRFESAPLSRKVENGKAF</sequence>
<name>A0A127QH33_9BURK</name>
<reference evidence="1 2" key="1">
    <citation type="submission" date="2015-11" db="EMBL/GenBank/DDBJ databases">
        <title>Exploring the genomic traits of fungus-feeding bacterial genus Collimonas.</title>
        <authorList>
            <person name="Song C."/>
            <person name="Schmidt R."/>
            <person name="de Jager V."/>
            <person name="Krzyzanowska D."/>
            <person name="Jongedijk E."/>
            <person name="Cankar K."/>
            <person name="Beekwilder J."/>
            <person name="van Veen A."/>
            <person name="de Boer W."/>
            <person name="van Veen J.A."/>
            <person name="Garbeva P."/>
        </authorList>
    </citation>
    <scope>NUCLEOTIDE SEQUENCE [LARGE SCALE GENOMIC DNA]</scope>
    <source>
        <strain evidence="1 2">Ter282</strain>
    </source>
</reference>
<organism evidence="1 2">
    <name type="scientific">Collimonas arenae</name>
    <dbReference type="NCBI Taxonomy" id="279058"/>
    <lineage>
        <taxon>Bacteria</taxon>
        <taxon>Pseudomonadati</taxon>
        <taxon>Pseudomonadota</taxon>
        <taxon>Betaproteobacteria</taxon>
        <taxon>Burkholderiales</taxon>
        <taxon>Oxalobacteraceae</taxon>
        <taxon>Collimonas</taxon>
    </lineage>
</organism>
<gene>
    <name evidence="1" type="ORF">CAter282_1118</name>
</gene>
<dbReference type="PATRIC" id="fig|279058.17.peg.1209"/>